<sequence length="171" mass="19123">MLEYKQHSEEIVSGVGAEFSVNRRGRRAPPQLSALVSAGSWRRMRSERFMQDQPATRACVRRWTARSTYRIRVVFHKLGKYINSSGDGDLCDLIGAGLFAVVNYEQTAPPASAGSRKLGAQSPRPRRPGSAPTSDTFSPFRDARVARGGEKRFRGKNGIEFKCFRNEIPFV</sequence>
<accession>A0A4C1XCF2</accession>
<evidence type="ECO:0000256" key="1">
    <source>
        <dbReference type="SAM" id="MobiDB-lite"/>
    </source>
</evidence>
<dbReference type="AlphaFoldDB" id="A0A4C1XCF2"/>
<keyword evidence="3" id="KW-1185">Reference proteome</keyword>
<reference evidence="2 3" key="1">
    <citation type="journal article" date="2019" name="Commun. Biol.">
        <title>The bagworm genome reveals a unique fibroin gene that provides high tensile strength.</title>
        <authorList>
            <person name="Kono N."/>
            <person name="Nakamura H."/>
            <person name="Ohtoshi R."/>
            <person name="Tomita M."/>
            <person name="Numata K."/>
            <person name="Arakawa K."/>
        </authorList>
    </citation>
    <scope>NUCLEOTIDE SEQUENCE [LARGE SCALE GENOMIC DNA]</scope>
</reference>
<evidence type="ECO:0000313" key="3">
    <source>
        <dbReference type="Proteomes" id="UP000299102"/>
    </source>
</evidence>
<proteinExistence type="predicted"/>
<dbReference type="Proteomes" id="UP000299102">
    <property type="component" value="Unassembled WGS sequence"/>
</dbReference>
<gene>
    <name evidence="2" type="ORF">EVAR_43997_1</name>
</gene>
<organism evidence="2 3">
    <name type="scientific">Eumeta variegata</name>
    <name type="common">Bagworm moth</name>
    <name type="synonym">Eumeta japonica</name>
    <dbReference type="NCBI Taxonomy" id="151549"/>
    <lineage>
        <taxon>Eukaryota</taxon>
        <taxon>Metazoa</taxon>
        <taxon>Ecdysozoa</taxon>
        <taxon>Arthropoda</taxon>
        <taxon>Hexapoda</taxon>
        <taxon>Insecta</taxon>
        <taxon>Pterygota</taxon>
        <taxon>Neoptera</taxon>
        <taxon>Endopterygota</taxon>
        <taxon>Lepidoptera</taxon>
        <taxon>Glossata</taxon>
        <taxon>Ditrysia</taxon>
        <taxon>Tineoidea</taxon>
        <taxon>Psychidae</taxon>
        <taxon>Oiketicinae</taxon>
        <taxon>Eumeta</taxon>
    </lineage>
</organism>
<name>A0A4C1XCF2_EUMVA</name>
<feature type="region of interest" description="Disordered" evidence="1">
    <location>
        <begin position="109"/>
        <end position="141"/>
    </location>
</feature>
<protein>
    <submittedName>
        <fullName evidence="2">Uncharacterized protein</fullName>
    </submittedName>
</protein>
<evidence type="ECO:0000313" key="2">
    <source>
        <dbReference type="EMBL" id="GBP61526.1"/>
    </source>
</evidence>
<dbReference type="EMBL" id="BGZK01000816">
    <property type="protein sequence ID" value="GBP61526.1"/>
    <property type="molecule type" value="Genomic_DNA"/>
</dbReference>
<comment type="caution">
    <text evidence="2">The sequence shown here is derived from an EMBL/GenBank/DDBJ whole genome shotgun (WGS) entry which is preliminary data.</text>
</comment>